<keyword evidence="1" id="KW-0472">Membrane</keyword>
<keyword evidence="1" id="KW-1133">Transmembrane helix</keyword>
<accession>A0A1H6BVS8</accession>
<dbReference type="Proteomes" id="UP000236732">
    <property type="component" value="Unassembled WGS sequence"/>
</dbReference>
<reference evidence="2 3" key="1">
    <citation type="submission" date="2016-10" db="EMBL/GenBank/DDBJ databases">
        <authorList>
            <person name="de Groot N.N."/>
        </authorList>
    </citation>
    <scope>NUCLEOTIDE SEQUENCE [LARGE SCALE GENOMIC DNA]</scope>
    <source>
        <strain evidence="2 3">CGMCC 4.7037</strain>
    </source>
</reference>
<name>A0A1H6BVS8_9ACTN</name>
<sequence length="315" mass="33550">MVDEIELLRKMRGEVPERMDVVGAERRLAAMVNGAPAVRRPKPVHRVRIGLALAGACAVVVAAVAVVQAQEGKDVGVRPPGGNGLARPSGGSNGVVAVLERAALVASRSSVAGIRSDQWFYLKESQHLGGDLPAFESWDRMDGRRSAVRVEGEELRVGAAEKGPTHVGRTQKEVEALPSDPDALLRHFRGLEKERSPLSICHPRCAPEIADDVKVFGAIGWYMKFGPMIPPETVAGMYRALAKIPNVSVEEGVTDADGRQGIGVVFDAGDGVKGYYILDPDDYHYMGVKVVRADGESAGMSVLGSGIVDEPGQTP</sequence>
<keyword evidence="3" id="KW-1185">Reference proteome</keyword>
<feature type="transmembrane region" description="Helical" evidence="1">
    <location>
        <begin position="49"/>
        <end position="69"/>
    </location>
</feature>
<protein>
    <submittedName>
        <fullName evidence="2">Uncharacterized protein</fullName>
    </submittedName>
</protein>
<dbReference type="InterPro" id="IPR047789">
    <property type="entry name" value="CU044_5270-like"/>
</dbReference>
<organism evidence="2 3">
    <name type="scientific">Nonomuraea solani</name>
    <dbReference type="NCBI Taxonomy" id="1144553"/>
    <lineage>
        <taxon>Bacteria</taxon>
        <taxon>Bacillati</taxon>
        <taxon>Actinomycetota</taxon>
        <taxon>Actinomycetes</taxon>
        <taxon>Streptosporangiales</taxon>
        <taxon>Streptosporangiaceae</taxon>
        <taxon>Nonomuraea</taxon>
    </lineage>
</organism>
<evidence type="ECO:0000313" key="3">
    <source>
        <dbReference type="Proteomes" id="UP000236732"/>
    </source>
</evidence>
<proteinExistence type="predicted"/>
<evidence type="ECO:0000313" key="2">
    <source>
        <dbReference type="EMBL" id="SEG64789.1"/>
    </source>
</evidence>
<gene>
    <name evidence="2" type="ORF">SAMN05444920_103695</name>
</gene>
<evidence type="ECO:0000256" key="1">
    <source>
        <dbReference type="SAM" id="Phobius"/>
    </source>
</evidence>
<dbReference type="EMBL" id="FNVT01000003">
    <property type="protein sequence ID" value="SEG64789.1"/>
    <property type="molecule type" value="Genomic_DNA"/>
</dbReference>
<dbReference type="NCBIfam" id="NF038083">
    <property type="entry name" value="CU044_5270_fam"/>
    <property type="match status" value="1"/>
</dbReference>
<dbReference type="AlphaFoldDB" id="A0A1H6BVS8"/>
<keyword evidence="1" id="KW-0812">Transmembrane</keyword>